<evidence type="ECO:0000313" key="2">
    <source>
        <dbReference type="EMBL" id="VDP77162.1"/>
    </source>
</evidence>
<dbReference type="InterPro" id="IPR051167">
    <property type="entry name" value="Prolyl_oligopep/macrocyclase"/>
</dbReference>
<dbReference type="PANTHER" id="PTHR42881:SF2">
    <property type="entry name" value="PROLYL ENDOPEPTIDASE"/>
    <property type="match status" value="1"/>
</dbReference>
<protein>
    <submittedName>
        <fullName evidence="4">Peptidase_S9_N domain-containing protein</fullName>
    </submittedName>
</protein>
<dbReference type="Proteomes" id="UP000272942">
    <property type="component" value="Unassembled WGS sequence"/>
</dbReference>
<name>A0A183AGC7_9TREM</name>
<feature type="domain" description="Peptidase S9A N-terminal" evidence="1">
    <location>
        <begin position="10"/>
        <end position="89"/>
    </location>
</feature>
<keyword evidence="3" id="KW-1185">Reference proteome</keyword>
<dbReference type="GO" id="GO:0005829">
    <property type="term" value="C:cytosol"/>
    <property type="evidence" value="ECO:0007669"/>
    <property type="project" value="TreeGrafter"/>
</dbReference>
<dbReference type="SUPFAM" id="SSF50993">
    <property type="entry name" value="Peptidase/esterase 'gauge' domain"/>
    <property type="match status" value="1"/>
</dbReference>
<evidence type="ECO:0000259" key="1">
    <source>
        <dbReference type="Pfam" id="PF02897"/>
    </source>
</evidence>
<dbReference type="PANTHER" id="PTHR42881">
    <property type="entry name" value="PROLYL ENDOPEPTIDASE"/>
    <property type="match status" value="1"/>
</dbReference>
<dbReference type="InterPro" id="IPR023302">
    <property type="entry name" value="Pept_S9A_N"/>
</dbReference>
<dbReference type="GO" id="GO:0004252">
    <property type="term" value="F:serine-type endopeptidase activity"/>
    <property type="evidence" value="ECO:0007669"/>
    <property type="project" value="InterPro"/>
</dbReference>
<dbReference type="OrthoDB" id="248387at2759"/>
<proteinExistence type="predicted"/>
<accession>A0A183AGC7</accession>
<evidence type="ECO:0000313" key="3">
    <source>
        <dbReference type="Proteomes" id="UP000272942"/>
    </source>
</evidence>
<dbReference type="AlphaFoldDB" id="A0A183AGC7"/>
<organism evidence="4">
    <name type="scientific">Echinostoma caproni</name>
    <dbReference type="NCBI Taxonomy" id="27848"/>
    <lineage>
        <taxon>Eukaryota</taxon>
        <taxon>Metazoa</taxon>
        <taxon>Spiralia</taxon>
        <taxon>Lophotrochozoa</taxon>
        <taxon>Platyhelminthes</taxon>
        <taxon>Trematoda</taxon>
        <taxon>Digenea</taxon>
        <taxon>Plagiorchiida</taxon>
        <taxon>Echinostomata</taxon>
        <taxon>Echinostomatoidea</taxon>
        <taxon>Echinostomatidae</taxon>
        <taxon>Echinostoma</taxon>
    </lineage>
</organism>
<reference evidence="2 3" key="2">
    <citation type="submission" date="2018-11" db="EMBL/GenBank/DDBJ databases">
        <authorList>
            <consortium name="Pathogen Informatics"/>
        </authorList>
    </citation>
    <scope>NUCLEOTIDE SEQUENCE [LARGE SCALE GENOMIC DNA]</scope>
    <source>
        <strain evidence="2 3">Egypt</strain>
    </source>
</reference>
<dbReference type="GO" id="GO:0070012">
    <property type="term" value="F:oligopeptidase activity"/>
    <property type="evidence" value="ECO:0007669"/>
    <property type="project" value="TreeGrafter"/>
</dbReference>
<dbReference type="EMBL" id="UZAN01042934">
    <property type="protein sequence ID" value="VDP77162.1"/>
    <property type="molecule type" value="Genomic_DNA"/>
</dbReference>
<reference evidence="4" key="1">
    <citation type="submission" date="2016-06" db="UniProtKB">
        <authorList>
            <consortium name="WormBaseParasite"/>
        </authorList>
    </citation>
    <scope>IDENTIFICATION</scope>
</reference>
<dbReference type="WBParaSite" id="ECPE_0000602501-mRNA-1">
    <property type="protein sequence ID" value="ECPE_0000602501-mRNA-1"/>
    <property type="gene ID" value="ECPE_0000602501"/>
</dbReference>
<dbReference type="Gene3D" id="2.130.10.120">
    <property type="entry name" value="Prolyl oligopeptidase, N-terminal domain"/>
    <property type="match status" value="1"/>
</dbReference>
<dbReference type="Pfam" id="PF02897">
    <property type="entry name" value="Peptidase_S9_N"/>
    <property type="match status" value="1"/>
</dbReference>
<sequence length="127" mass="14781">MVRNVSEFRLIPIIHTWDARYTYVTNQKNKFVFLTNSNAPMNRLIEIDLDNNNWSKWKELVPHDPESKLEHAVSAGPQYLVVNRLKEGKVRASGKTEVEILRNVLNRSEGLRCMNAMRAFHINFSPT</sequence>
<evidence type="ECO:0000313" key="4">
    <source>
        <dbReference type="WBParaSite" id="ECPE_0000602501-mRNA-1"/>
    </source>
</evidence>
<gene>
    <name evidence="2" type="ORF">ECPE_LOCUS6012</name>
</gene>